<dbReference type="Proteomes" id="UP000095287">
    <property type="component" value="Unplaced"/>
</dbReference>
<evidence type="ECO:0000313" key="1">
    <source>
        <dbReference type="Proteomes" id="UP000095287"/>
    </source>
</evidence>
<organism evidence="1 2">
    <name type="scientific">Steinernema glaseri</name>
    <dbReference type="NCBI Taxonomy" id="37863"/>
    <lineage>
        <taxon>Eukaryota</taxon>
        <taxon>Metazoa</taxon>
        <taxon>Ecdysozoa</taxon>
        <taxon>Nematoda</taxon>
        <taxon>Chromadorea</taxon>
        <taxon>Rhabditida</taxon>
        <taxon>Tylenchina</taxon>
        <taxon>Panagrolaimomorpha</taxon>
        <taxon>Strongyloidoidea</taxon>
        <taxon>Steinernematidae</taxon>
        <taxon>Steinernema</taxon>
    </lineage>
</organism>
<protein>
    <submittedName>
        <fullName evidence="2">Ovule protein</fullName>
    </submittedName>
</protein>
<sequence>KKRDSLNLPFSPYFFIILPVTTIMEYDLPLPIDPSQLDPVTGA</sequence>
<proteinExistence type="predicted"/>
<dbReference type="AlphaFoldDB" id="A0A1I7Z444"/>
<name>A0A1I7Z444_9BILA</name>
<reference evidence="2" key="1">
    <citation type="submission" date="2016-11" db="UniProtKB">
        <authorList>
            <consortium name="WormBaseParasite"/>
        </authorList>
    </citation>
    <scope>IDENTIFICATION</scope>
</reference>
<accession>A0A1I7Z444</accession>
<evidence type="ECO:0000313" key="2">
    <source>
        <dbReference type="WBParaSite" id="L893_g22630.t1"/>
    </source>
</evidence>
<dbReference type="WBParaSite" id="L893_g22630.t1">
    <property type="protein sequence ID" value="L893_g22630.t1"/>
    <property type="gene ID" value="L893_g22630"/>
</dbReference>
<keyword evidence="1" id="KW-1185">Reference proteome</keyword>